<evidence type="ECO:0000256" key="1">
    <source>
        <dbReference type="ARBA" id="ARBA00004141"/>
    </source>
</evidence>
<evidence type="ECO:0000256" key="2">
    <source>
        <dbReference type="ARBA" id="ARBA00022692"/>
    </source>
</evidence>
<dbReference type="RefSeq" id="XP_030644321.1">
    <property type="nucleotide sequence ID" value="XM_030788461.1"/>
</dbReference>
<gene>
    <name evidence="9" type="primary">LOC115824704</name>
</gene>
<name>A0A6J2WLX6_CHACN</name>
<reference evidence="9" key="1">
    <citation type="submission" date="2025-08" db="UniProtKB">
        <authorList>
            <consortium name="RefSeq"/>
        </authorList>
    </citation>
    <scope>IDENTIFICATION</scope>
</reference>
<dbReference type="AlphaFoldDB" id="A0A6J2WLX6"/>
<keyword evidence="3 6" id="KW-1133">Transmembrane helix</keyword>
<feature type="transmembrane region" description="Helical" evidence="6">
    <location>
        <begin position="300"/>
        <end position="325"/>
    </location>
</feature>
<feature type="transmembrane region" description="Helical" evidence="6">
    <location>
        <begin position="30"/>
        <end position="55"/>
    </location>
</feature>
<dbReference type="PANTHER" id="PTHR21041:SF2">
    <property type="entry name" value="DENDRITIC CELL-SPECIFIC TRANSMEMBRANE PROTEIN"/>
    <property type="match status" value="1"/>
</dbReference>
<dbReference type="Pfam" id="PF07782">
    <property type="entry name" value="DC_STAMP"/>
    <property type="match status" value="1"/>
</dbReference>
<evidence type="ECO:0000256" key="6">
    <source>
        <dbReference type="SAM" id="Phobius"/>
    </source>
</evidence>
<proteinExistence type="predicted"/>
<keyword evidence="8" id="KW-1185">Reference proteome</keyword>
<evidence type="ECO:0000259" key="7">
    <source>
        <dbReference type="Pfam" id="PF07782"/>
    </source>
</evidence>
<feature type="transmembrane region" description="Helical" evidence="6">
    <location>
        <begin position="61"/>
        <end position="81"/>
    </location>
</feature>
<dbReference type="Proteomes" id="UP000504632">
    <property type="component" value="Chromosome 12"/>
</dbReference>
<keyword evidence="5" id="KW-0175">Coiled coil</keyword>
<dbReference type="GeneID" id="115824704"/>
<dbReference type="GO" id="GO:0016020">
    <property type="term" value="C:membrane"/>
    <property type="evidence" value="ECO:0007669"/>
    <property type="project" value="UniProtKB-SubCell"/>
</dbReference>
<organism evidence="8 9">
    <name type="scientific">Chanos chanos</name>
    <name type="common">Milkfish</name>
    <name type="synonym">Mugil chanos</name>
    <dbReference type="NCBI Taxonomy" id="29144"/>
    <lineage>
        <taxon>Eukaryota</taxon>
        <taxon>Metazoa</taxon>
        <taxon>Chordata</taxon>
        <taxon>Craniata</taxon>
        <taxon>Vertebrata</taxon>
        <taxon>Euteleostomi</taxon>
        <taxon>Actinopterygii</taxon>
        <taxon>Neopterygii</taxon>
        <taxon>Teleostei</taxon>
        <taxon>Ostariophysi</taxon>
        <taxon>Gonorynchiformes</taxon>
        <taxon>Chanidae</taxon>
        <taxon>Chanos</taxon>
    </lineage>
</organism>
<sequence>MARNCKQSLMKAWSTVTLLYTSGHKTGWRYVLLHLLVCFAVSLLLSLLLHTILFFSFKNDMVVSGGITAGCAIAVTTALFLSRRVRCFALLFLVACAMRQGRNLLLMAGTSLVIFWNMKNTYQNLQKIAQSLLCNIQKKKELLDVSPLDNYVRMLKWIKKQLKDFSDLGVVKFETDLRVWPELRSKETREKLEKAKETMKEIEKNVQNSFDVVLSVGEKILPFMGIILVLIVTTLFLKRFAHNKKYKNKFITRKFVEYDERQKAEGKPHVLPLTKKEAKRYITIPSANLRTGEVSTMVTFFVPVGIQVLTWLFLIGLDGLLYWIIITLNKHLAELEPFSIPIKMTANSESKFLGIHVSGNTKVADFSYSVSLFEKECVPEPTLMLSNSVIPVSMIAVVLVILGLLSSKLVQLQSLVSEEFYTDSASERVEHLHAKIVRKRSRKPLRALKNTLMSFGKNKKFWFPILYRTKKEEHLQLS</sequence>
<feature type="transmembrane region" description="Helical" evidence="6">
    <location>
        <begin position="388"/>
        <end position="405"/>
    </location>
</feature>
<dbReference type="OrthoDB" id="9949280at2759"/>
<keyword evidence="4 6" id="KW-0472">Membrane</keyword>
<dbReference type="InterPro" id="IPR012858">
    <property type="entry name" value="DC_STAMP-like"/>
</dbReference>
<evidence type="ECO:0000256" key="5">
    <source>
        <dbReference type="SAM" id="Coils"/>
    </source>
</evidence>
<comment type="subcellular location">
    <subcellularLocation>
        <location evidence="1">Membrane</location>
        <topology evidence="1">Multi-pass membrane protein</topology>
    </subcellularLocation>
</comment>
<protein>
    <submittedName>
        <fullName evidence="9">Dendritic cell-specific transmembrane protein-like</fullName>
    </submittedName>
</protein>
<feature type="domain" description="Dendritic cell-specific transmembrane protein-like" evidence="7">
    <location>
        <begin position="246"/>
        <end position="433"/>
    </location>
</feature>
<dbReference type="InParanoid" id="A0A6J2WLX6"/>
<feature type="transmembrane region" description="Helical" evidence="6">
    <location>
        <begin position="88"/>
        <end position="116"/>
    </location>
</feature>
<evidence type="ECO:0000256" key="4">
    <source>
        <dbReference type="ARBA" id="ARBA00023136"/>
    </source>
</evidence>
<feature type="transmembrane region" description="Helical" evidence="6">
    <location>
        <begin position="220"/>
        <end position="237"/>
    </location>
</feature>
<evidence type="ECO:0000313" key="8">
    <source>
        <dbReference type="Proteomes" id="UP000504632"/>
    </source>
</evidence>
<evidence type="ECO:0000256" key="3">
    <source>
        <dbReference type="ARBA" id="ARBA00022989"/>
    </source>
</evidence>
<keyword evidence="2 6" id="KW-0812">Transmembrane</keyword>
<evidence type="ECO:0000313" key="9">
    <source>
        <dbReference type="RefSeq" id="XP_030644321.1"/>
    </source>
</evidence>
<accession>A0A6J2WLX6</accession>
<dbReference type="InterPro" id="IPR051856">
    <property type="entry name" value="CSR-E3_Ligase_Protein"/>
</dbReference>
<dbReference type="PANTHER" id="PTHR21041">
    <property type="entry name" value="DENDRITIC CELL-SPECIFIC TRANSMEMBRANE PROTEIN"/>
    <property type="match status" value="1"/>
</dbReference>
<feature type="coiled-coil region" evidence="5">
    <location>
        <begin position="185"/>
        <end position="212"/>
    </location>
</feature>